<feature type="transmembrane region" description="Helical" evidence="7">
    <location>
        <begin position="173"/>
        <end position="197"/>
    </location>
</feature>
<name>A0A1G8I8N4_9BACI</name>
<evidence type="ECO:0000256" key="2">
    <source>
        <dbReference type="ARBA" id="ARBA00022475"/>
    </source>
</evidence>
<dbReference type="GO" id="GO:0022857">
    <property type="term" value="F:transmembrane transporter activity"/>
    <property type="evidence" value="ECO:0007669"/>
    <property type="project" value="TreeGrafter"/>
</dbReference>
<dbReference type="PANTHER" id="PTHR33362">
    <property type="entry name" value="SIALIC ACID TRAP TRANSPORTER PERMEASE PROTEIN SIAT-RELATED"/>
    <property type="match status" value="1"/>
</dbReference>
<organism evidence="9 10">
    <name type="scientific">Alteribacillus bidgolensis</name>
    <dbReference type="NCBI Taxonomy" id="930129"/>
    <lineage>
        <taxon>Bacteria</taxon>
        <taxon>Bacillati</taxon>
        <taxon>Bacillota</taxon>
        <taxon>Bacilli</taxon>
        <taxon>Bacillales</taxon>
        <taxon>Bacillaceae</taxon>
        <taxon>Alteribacillus</taxon>
    </lineage>
</organism>
<dbReference type="GO" id="GO:0005886">
    <property type="term" value="C:plasma membrane"/>
    <property type="evidence" value="ECO:0007669"/>
    <property type="project" value="UniProtKB-SubCell"/>
</dbReference>
<evidence type="ECO:0000256" key="3">
    <source>
        <dbReference type="ARBA" id="ARBA00022519"/>
    </source>
</evidence>
<feature type="transmembrane region" description="Helical" evidence="7">
    <location>
        <begin position="316"/>
        <end position="346"/>
    </location>
</feature>
<comment type="subcellular location">
    <subcellularLocation>
        <location evidence="1">Cell inner membrane</location>
        <topology evidence="1">Multi-pass membrane protein</topology>
    </subcellularLocation>
</comment>
<feature type="transmembrane region" description="Helical" evidence="7">
    <location>
        <begin position="7"/>
        <end position="34"/>
    </location>
</feature>
<keyword evidence="6 7" id="KW-0472">Membrane</keyword>
<evidence type="ECO:0000259" key="8">
    <source>
        <dbReference type="Pfam" id="PF06808"/>
    </source>
</evidence>
<dbReference type="NCBIfam" id="TIGR00786">
    <property type="entry name" value="dctM"/>
    <property type="match status" value="1"/>
</dbReference>
<dbReference type="Proteomes" id="UP000199017">
    <property type="component" value="Unassembled WGS sequence"/>
</dbReference>
<evidence type="ECO:0000256" key="6">
    <source>
        <dbReference type="ARBA" id="ARBA00023136"/>
    </source>
</evidence>
<keyword evidence="4 7" id="KW-0812">Transmembrane</keyword>
<feature type="transmembrane region" description="Helical" evidence="7">
    <location>
        <begin position="244"/>
        <end position="262"/>
    </location>
</feature>
<dbReference type="EMBL" id="FNDU01000005">
    <property type="protein sequence ID" value="SDI15318.1"/>
    <property type="molecule type" value="Genomic_DNA"/>
</dbReference>
<dbReference type="Pfam" id="PF06808">
    <property type="entry name" value="DctM"/>
    <property type="match status" value="1"/>
</dbReference>
<evidence type="ECO:0000256" key="1">
    <source>
        <dbReference type="ARBA" id="ARBA00004429"/>
    </source>
</evidence>
<evidence type="ECO:0000313" key="10">
    <source>
        <dbReference type="Proteomes" id="UP000199017"/>
    </source>
</evidence>
<dbReference type="RefSeq" id="WP_091584350.1">
    <property type="nucleotide sequence ID" value="NZ_FNDU01000005.1"/>
</dbReference>
<dbReference type="InterPro" id="IPR004681">
    <property type="entry name" value="TRAP_DctM"/>
</dbReference>
<protein>
    <submittedName>
        <fullName evidence="9">TRAP transporter, DctM subunit</fullName>
    </submittedName>
</protein>
<keyword evidence="10" id="KW-1185">Reference proteome</keyword>
<gene>
    <name evidence="9" type="ORF">SAMN05216352_10588</name>
</gene>
<feature type="domain" description="TRAP C4-dicarboxylate transport system permease DctM subunit" evidence="8">
    <location>
        <begin position="7"/>
        <end position="419"/>
    </location>
</feature>
<dbReference type="STRING" id="930129.SAMN05216352_10588"/>
<feature type="transmembrane region" description="Helical" evidence="7">
    <location>
        <begin position="134"/>
        <end position="153"/>
    </location>
</feature>
<dbReference type="InterPro" id="IPR010656">
    <property type="entry name" value="DctM"/>
</dbReference>
<dbReference type="OrthoDB" id="9785600at2"/>
<dbReference type="PIRSF" id="PIRSF006066">
    <property type="entry name" value="HI0050"/>
    <property type="match status" value="1"/>
</dbReference>
<feature type="transmembrane region" description="Helical" evidence="7">
    <location>
        <begin position="218"/>
        <end position="238"/>
    </location>
</feature>
<keyword evidence="3" id="KW-0997">Cell inner membrane</keyword>
<accession>A0A1G8I8N4</accession>
<dbReference type="PANTHER" id="PTHR33362:SF3">
    <property type="entry name" value="SIALIC ACID TRAP TRANSPORTER PERMEASE PROTEIN SIAT"/>
    <property type="match status" value="1"/>
</dbReference>
<feature type="transmembrane region" description="Helical" evidence="7">
    <location>
        <begin position="358"/>
        <end position="384"/>
    </location>
</feature>
<keyword evidence="2" id="KW-1003">Cell membrane</keyword>
<feature type="transmembrane region" description="Helical" evidence="7">
    <location>
        <begin position="274"/>
        <end position="296"/>
    </location>
</feature>
<dbReference type="AlphaFoldDB" id="A0A1G8I8N4"/>
<feature type="transmembrane region" description="Helical" evidence="7">
    <location>
        <begin position="46"/>
        <end position="68"/>
    </location>
</feature>
<evidence type="ECO:0000256" key="5">
    <source>
        <dbReference type="ARBA" id="ARBA00022989"/>
    </source>
</evidence>
<reference evidence="9 10" key="1">
    <citation type="submission" date="2016-10" db="EMBL/GenBank/DDBJ databases">
        <authorList>
            <person name="de Groot N.N."/>
        </authorList>
    </citation>
    <scope>NUCLEOTIDE SEQUENCE [LARGE SCALE GENOMIC DNA]</scope>
    <source>
        <strain evidence="10">P4B,CCM 7963,CECT 7998,DSM 25260,IBRC-M 10614,KCTC 13821</strain>
    </source>
</reference>
<proteinExistence type="predicted"/>
<evidence type="ECO:0000313" key="9">
    <source>
        <dbReference type="EMBL" id="SDI15318.1"/>
    </source>
</evidence>
<evidence type="ECO:0000256" key="7">
    <source>
        <dbReference type="SAM" id="Phobius"/>
    </source>
</evidence>
<evidence type="ECO:0000256" key="4">
    <source>
        <dbReference type="ARBA" id="ARBA00022692"/>
    </source>
</evidence>
<sequence length="428" mass="45989">MTMIIMIITLIVCLLVGIPAAFSIGLSTLLYFVIERGFFNVPDLMVVNRTIFGMDSFVLLALPLFIIVGKVMNESGVTNRLFDFASSLVGHFRGGLGQVNVAASMIFSGMSGSATADAAGLGAVEIKAMKDAKYPARFACSITAASAVMGPIIPPSVALVMYAIFANVSLNQLLIAGILPGLLMGIMLAIFVAYEAVKNNYPSEKRATLKTILLTGKKSILPLLTPIILVGGILSGIFTATEAAAIGSLYAIILATVVYRTISFRKLYNIFKSSMRDSAVVMILIAVSNVFAWILIREQVPNYFTDLVVAISENYYIVMGLLVIFLSLMSMFLSTIVSISIATPVVVPLVLEVGGDPLHFGIVMVLTLIIGELTPPVGMVLFAIKRVGDIEFVELIKGVVPYLIALYLVVILIIIFPQIVVFLPNAFL</sequence>
<feature type="transmembrane region" description="Helical" evidence="7">
    <location>
        <begin position="404"/>
        <end position="423"/>
    </location>
</feature>
<keyword evidence="5 7" id="KW-1133">Transmembrane helix</keyword>